<dbReference type="EMBL" id="JAXOVC010000001">
    <property type="protein sequence ID" value="KAK4506730.1"/>
    <property type="molecule type" value="Genomic_DNA"/>
</dbReference>
<proteinExistence type="predicted"/>
<dbReference type="Proteomes" id="UP001305779">
    <property type="component" value="Unassembled WGS sequence"/>
</dbReference>
<dbReference type="PANTHER" id="PTHR15682:SF2">
    <property type="entry name" value="UNHEALTHY RIBOSOME BIOGENESIS PROTEIN 2 HOMOLOG"/>
    <property type="match status" value="1"/>
</dbReference>
<dbReference type="InterPro" id="IPR018849">
    <property type="entry name" value="Urb2/Npa2_C"/>
</dbReference>
<evidence type="ECO:0000313" key="2">
    <source>
        <dbReference type="EMBL" id="KAK4506730.1"/>
    </source>
</evidence>
<dbReference type="Pfam" id="PF10441">
    <property type="entry name" value="Urb2"/>
    <property type="match status" value="1"/>
</dbReference>
<dbReference type="SUPFAM" id="SSF48371">
    <property type="entry name" value="ARM repeat"/>
    <property type="match status" value="1"/>
</dbReference>
<comment type="caution">
    <text evidence="2">The sequence shown here is derived from an EMBL/GenBank/DDBJ whole genome shotgun (WGS) entry which is preliminary data.</text>
</comment>
<dbReference type="InterPro" id="IPR052609">
    <property type="entry name" value="Ribosome_Biogenesis_Reg"/>
</dbReference>
<evidence type="ECO:0000259" key="1">
    <source>
        <dbReference type="Pfam" id="PF10441"/>
    </source>
</evidence>
<feature type="domain" description="Nucleolar 27S pre-rRNA processing Urb2/Npa2 C-terminal" evidence="1">
    <location>
        <begin position="1047"/>
        <end position="1245"/>
    </location>
</feature>
<evidence type="ECO:0000313" key="3">
    <source>
        <dbReference type="Proteomes" id="UP001305779"/>
    </source>
</evidence>
<reference evidence="2 3" key="1">
    <citation type="journal article" date="2023" name="G3 (Bethesda)">
        <title>A chromosome-level genome assembly of Zasmidium syzygii isolated from banana leaves.</title>
        <authorList>
            <person name="van Westerhoven A.C."/>
            <person name="Mehrabi R."/>
            <person name="Talebi R."/>
            <person name="Steentjes M.B.F."/>
            <person name="Corcolon B."/>
            <person name="Chong P.A."/>
            <person name="Kema G.H.J."/>
            <person name="Seidl M.F."/>
        </authorList>
    </citation>
    <scope>NUCLEOTIDE SEQUENCE [LARGE SCALE GENOMIC DNA]</scope>
    <source>
        <strain evidence="2 3">P124</strain>
    </source>
</reference>
<organism evidence="2 3">
    <name type="scientific">Zasmidium cellare</name>
    <name type="common">Wine cellar mold</name>
    <name type="synonym">Racodium cellare</name>
    <dbReference type="NCBI Taxonomy" id="395010"/>
    <lineage>
        <taxon>Eukaryota</taxon>
        <taxon>Fungi</taxon>
        <taxon>Dikarya</taxon>
        <taxon>Ascomycota</taxon>
        <taxon>Pezizomycotina</taxon>
        <taxon>Dothideomycetes</taxon>
        <taxon>Dothideomycetidae</taxon>
        <taxon>Mycosphaerellales</taxon>
        <taxon>Mycosphaerellaceae</taxon>
        <taxon>Zasmidium</taxon>
    </lineage>
</organism>
<keyword evidence="3" id="KW-1185">Reference proteome</keyword>
<gene>
    <name evidence="2" type="ORF">PRZ48_000463</name>
</gene>
<name>A0ABR0F089_ZASCE</name>
<dbReference type="InterPro" id="IPR016024">
    <property type="entry name" value="ARM-type_fold"/>
</dbReference>
<sequence>MQAIAGSLDLLFELGERDSGTAIKSLLSIDSSIAAAICGNSIRHLYETSRGDEVSMSAPVYSPLEPALKIWSLRKRTGSDDELFSANCVVPALLLLRQIQDQTFSHSHKRKRGSSDVFDARAAGRALESMVAKHVVLPARALFLKEREGQPLKSRRRSTETNQAGIKERLGPIKMTVLRGDTQQIGKAIPLLLDIALSSVATPTPKHRFNERPWIETLLDALRSCFNAQDRGLRNQVLADMLEVIHREGHQISLRTLSTMVKDEAFPGEASIEIDWNLIAKVVQLDANVFCDRALMETLFSAVTSHQSTNAGNDDGDLLTGITIPVMKAHARSRTLTLFVDCWIEQLSLPENQSVRSIWTELATPFSEICEDALTPEQIMLLFDKLASSVNSTIDSSELSQDPLVSHSLFASFTVLNGLLSGIRNDATITRLQPGLDKLQRTLHALARSKATKKLKSLSNQLWTLLARVFDLWFPSWAIQQKDRSDVIENGFSDTLREAFSAALAQCGPKDDSQEATRIAQAAQVFVAVVGTTLGRYTESEQCRSSYAEAVERLSQEKGAALPVLLKVPSLLAAFKSDARKGLVSHFLAEASETDSLEGERVSVIPQLKALASAASNLADRAVLDDILAALLDSLQGKDTSQATSGLELVILSAITAADLATLRQEQRVEILDTLLQLQPPPSTQSGSSQLQHRLALMISLLRHPCRGARLLTDAEGVWGIVGWFSDSRIGKKSASKPAYPLDSLKNLEVFDELVRSLVGSLMATRNQKSTRETLVKHAEQTKKRIEQVRSGKDLTPATRTASLVLCKNVFGAVCQDDSDTSSIVQDSDATVLYLSAIAAEFKSLISTSADRLSIWAEGGKSGPLLWIFDALVAIPDALRPSPSRMELADMVKSLAYTVLDLEDKALPGKGFPELSRIKVAGFQVACKYDPTAGRRLLPLAQKLLQRDLSARDYMTVLSTFEDAFKADDDEWTGALQQMMLEEGTQTPASLVLQQKAIQGLSSEDLEGSPTGTGHLRGTESFTAHQLFDRTLDEAANNPHLQAKKTALQTLAIIFKGKPFMVNQYGIEQTLTTLHNLLDTYTHASALYTSICAVLSALFAAHRSRLQGRFHLLVAVFQALLTRLTTTDHAKLLARLLESFCNPQIRPNTKAGQTSLVDATRKAQARAGQYAPYILHHYCAQLLTSSHHAEGVREALKPGLWTVIESMEKYNPESVKVLSAAMNHSERAVLRGIYEDWRRFGKWEGL</sequence>
<dbReference type="PANTHER" id="PTHR15682">
    <property type="entry name" value="UNHEALTHY RIBOSOME BIOGENESIS PROTEIN 2 HOMOLOG"/>
    <property type="match status" value="1"/>
</dbReference>
<protein>
    <recommendedName>
        <fullName evidence="1">Nucleolar 27S pre-rRNA processing Urb2/Npa2 C-terminal domain-containing protein</fullName>
    </recommendedName>
</protein>
<accession>A0ABR0F089</accession>